<evidence type="ECO:0000256" key="1">
    <source>
        <dbReference type="ARBA" id="ARBA00022574"/>
    </source>
</evidence>
<dbReference type="GO" id="GO:0120330">
    <property type="term" value="C:rixosome complex"/>
    <property type="evidence" value="ECO:0007669"/>
    <property type="project" value="TreeGrafter"/>
</dbReference>
<dbReference type="InterPro" id="IPR019775">
    <property type="entry name" value="WD40_repeat_CS"/>
</dbReference>
<dbReference type="SUPFAM" id="SSF53474">
    <property type="entry name" value="alpha/beta-Hydrolases"/>
    <property type="match status" value="1"/>
</dbReference>
<feature type="repeat" description="WD" evidence="3">
    <location>
        <begin position="264"/>
        <end position="305"/>
    </location>
</feature>
<dbReference type="STRING" id="52838.A0A4S8JJH2"/>
<keyword evidence="1 3" id="KW-0853">WD repeat</keyword>
<sequence>MEVVIASSPVDAGIGCWDLRSGSEQLRYRSCSSATHGLLSIAGRFLASSQLRDSPSSASSPIFFWSWEKPQVEVRSFPAEPIGPLVSNSEGTYIMGGGPSGSIYLWEVASGKLLTRWHAHYRSVTCLTLSKDESLLISGSEDGSVRVWSLMMMFDDMAKASAGVLYRYSFSEHSLRVTDVVTGHGLCNSIIISSSEDRTCKIWSLSEGLLLRSITFPSIIDAIVMDPGEHVFYAGGRDGKIYIAALNSECNRNSIHGMFIIGALYDHSKAITCLAFSTDGVTLVSGTEDGIVRVWDTKTKHVTRVLKHAKGPINNVLIVRQPLLQNPISVNRKHLNLSLPPPLSKYVDSTDTEVKTNAIVLLQSPCHDPEEIRFCSSYVIERQIKELQKQNTSGAAEMEMERLRLECKRKTQLVQQWKKLYQDMQSLCVNELMDGTQFIVFQQLQEGMHESFYRDMMVMFGKWEFDPMDLSQQPFPVHLWHGDEDGLVPVTLQRYICSHLSWIDYHELKETGHYLGGVQSLVDVVLKTLLVASVSA</sequence>
<organism evidence="4 5">
    <name type="scientific">Musa balbisiana</name>
    <name type="common">Banana</name>
    <dbReference type="NCBI Taxonomy" id="52838"/>
    <lineage>
        <taxon>Eukaryota</taxon>
        <taxon>Viridiplantae</taxon>
        <taxon>Streptophyta</taxon>
        <taxon>Embryophyta</taxon>
        <taxon>Tracheophyta</taxon>
        <taxon>Spermatophyta</taxon>
        <taxon>Magnoliopsida</taxon>
        <taxon>Liliopsida</taxon>
        <taxon>Zingiberales</taxon>
        <taxon>Musaceae</taxon>
        <taxon>Musa</taxon>
    </lineage>
</organism>
<dbReference type="PROSITE" id="PS50082">
    <property type="entry name" value="WD_REPEATS_2"/>
    <property type="match status" value="3"/>
</dbReference>
<proteinExistence type="predicted"/>
<accession>A0A4S8JJH2</accession>
<feature type="repeat" description="WD" evidence="3">
    <location>
        <begin position="170"/>
        <end position="213"/>
    </location>
</feature>
<comment type="caution">
    <text evidence="4">The sequence shown here is derived from an EMBL/GenBank/DDBJ whole genome shotgun (WGS) entry which is preliminary data.</text>
</comment>
<feature type="repeat" description="WD" evidence="3">
    <location>
        <begin position="117"/>
        <end position="150"/>
    </location>
</feature>
<name>A0A4S8JJH2_MUSBA</name>
<dbReference type="Pfam" id="PF00400">
    <property type="entry name" value="WD40"/>
    <property type="match status" value="3"/>
</dbReference>
<dbReference type="SUPFAM" id="SSF50978">
    <property type="entry name" value="WD40 repeat-like"/>
    <property type="match status" value="1"/>
</dbReference>
<dbReference type="AlphaFoldDB" id="A0A4S8JJH2"/>
<reference evidence="4 5" key="1">
    <citation type="journal article" date="2019" name="Nat. Plants">
        <title>Genome sequencing of Musa balbisiana reveals subgenome evolution and function divergence in polyploid bananas.</title>
        <authorList>
            <person name="Yao X."/>
        </authorList>
    </citation>
    <scope>NUCLEOTIDE SEQUENCE [LARGE SCALE GENOMIC DNA]</scope>
    <source>
        <strain evidence="5">cv. DH-PKW</strain>
        <tissue evidence="4">Leaves</tissue>
    </source>
</reference>
<evidence type="ECO:0000256" key="2">
    <source>
        <dbReference type="ARBA" id="ARBA00022737"/>
    </source>
</evidence>
<dbReference type="Gene3D" id="3.40.50.1820">
    <property type="entry name" value="alpha/beta hydrolase"/>
    <property type="match status" value="1"/>
</dbReference>
<dbReference type="Proteomes" id="UP000317650">
    <property type="component" value="Chromosome 7"/>
</dbReference>
<dbReference type="PROSITE" id="PS50294">
    <property type="entry name" value="WD_REPEATS_REGION"/>
    <property type="match status" value="2"/>
</dbReference>
<dbReference type="InterPro" id="IPR029058">
    <property type="entry name" value="AB_hydrolase_fold"/>
</dbReference>
<gene>
    <name evidence="4" type="ORF">C4D60_Mb07t28590</name>
</gene>
<dbReference type="InterPro" id="IPR001680">
    <property type="entry name" value="WD40_rpt"/>
</dbReference>
<keyword evidence="5" id="KW-1185">Reference proteome</keyword>
<keyword evidence="2" id="KW-0677">Repeat</keyword>
<evidence type="ECO:0000256" key="3">
    <source>
        <dbReference type="PROSITE-ProRule" id="PRU00221"/>
    </source>
</evidence>
<dbReference type="EMBL" id="PYDT01000005">
    <property type="protein sequence ID" value="THU61945.1"/>
    <property type="molecule type" value="Genomic_DNA"/>
</dbReference>
<dbReference type="InterPro" id="IPR036322">
    <property type="entry name" value="WD40_repeat_dom_sf"/>
</dbReference>
<evidence type="ECO:0000313" key="4">
    <source>
        <dbReference type="EMBL" id="THU61945.1"/>
    </source>
</evidence>
<dbReference type="Gene3D" id="2.130.10.10">
    <property type="entry name" value="YVTN repeat-like/Quinoprotein amine dehydrogenase"/>
    <property type="match status" value="2"/>
</dbReference>
<dbReference type="InterPro" id="IPR020472">
    <property type="entry name" value="WD40_PAC1"/>
</dbReference>
<dbReference type="SMART" id="SM00320">
    <property type="entry name" value="WD40"/>
    <property type="match status" value="5"/>
</dbReference>
<protein>
    <submittedName>
        <fullName evidence="4">Uncharacterized protein</fullName>
    </submittedName>
</protein>
<evidence type="ECO:0000313" key="5">
    <source>
        <dbReference type="Proteomes" id="UP000317650"/>
    </source>
</evidence>
<dbReference type="GO" id="GO:0005656">
    <property type="term" value="C:nuclear pre-replicative complex"/>
    <property type="evidence" value="ECO:0007669"/>
    <property type="project" value="TreeGrafter"/>
</dbReference>
<dbReference type="GO" id="GO:0006261">
    <property type="term" value="P:DNA-templated DNA replication"/>
    <property type="evidence" value="ECO:0007669"/>
    <property type="project" value="TreeGrafter"/>
</dbReference>
<dbReference type="PRINTS" id="PR00320">
    <property type="entry name" value="GPROTEINBRPT"/>
</dbReference>
<dbReference type="FunFam" id="2.130.10.10:FF:000600">
    <property type="entry name" value="Protein ROOT INITIATION DEFECTIVE 3"/>
    <property type="match status" value="1"/>
</dbReference>
<dbReference type="PROSITE" id="PS00678">
    <property type="entry name" value="WD_REPEATS_1"/>
    <property type="match status" value="1"/>
</dbReference>
<dbReference type="InterPro" id="IPR015943">
    <property type="entry name" value="WD40/YVTN_repeat-like_dom_sf"/>
</dbReference>
<dbReference type="GO" id="GO:0006364">
    <property type="term" value="P:rRNA processing"/>
    <property type="evidence" value="ECO:0007669"/>
    <property type="project" value="TreeGrafter"/>
</dbReference>
<dbReference type="InterPro" id="IPR045227">
    <property type="entry name" value="WDR18/Ipi3/RID3"/>
</dbReference>
<dbReference type="PANTHER" id="PTHR18763:SF0">
    <property type="entry name" value="WD REPEAT-CONTAINING PROTEIN 18"/>
    <property type="match status" value="1"/>
</dbReference>
<dbReference type="PANTHER" id="PTHR18763">
    <property type="entry name" value="WD-REPEAT PROTEIN 18"/>
    <property type="match status" value="1"/>
</dbReference>